<feature type="region of interest" description="Disordered" evidence="5">
    <location>
        <begin position="1"/>
        <end position="38"/>
    </location>
</feature>
<sequence length="190" mass="21606">MPRSVKSVKRSRVKKTFRNKKNASKRANLKAKKKVGKPGVGHVLHEVWDDKKTLRQNLGAAGLVFNPNEVVPVEKRNKNVVVDMVDIDAVASLASLQEQKIKKKKAKGVAKKLEAEAREATQKQANRPPPKLRQPELDFCSKMIKKHGLDYAAMARDHENIYQSTPKQIERKIELFKKSKAYQQVEAMEE</sequence>
<evidence type="ECO:0000256" key="5">
    <source>
        <dbReference type="SAM" id="MobiDB-lite"/>
    </source>
</evidence>
<dbReference type="OrthoDB" id="285729at2759"/>
<keyword evidence="7" id="KW-1185">Reference proteome</keyword>
<dbReference type="EMBL" id="CAJFCW020000005">
    <property type="protein sequence ID" value="CAG9117151.1"/>
    <property type="molecule type" value="Genomic_DNA"/>
</dbReference>
<dbReference type="EMBL" id="CAJFDH010000005">
    <property type="protein sequence ID" value="CAD5223015.1"/>
    <property type="molecule type" value="Genomic_DNA"/>
</dbReference>
<feature type="compositionally biased region" description="Basic residues" evidence="5">
    <location>
        <begin position="1"/>
        <end position="36"/>
    </location>
</feature>
<evidence type="ECO:0000256" key="2">
    <source>
        <dbReference type="ARBA" id="ARBA00008479"/>
    </source>
</evidence>
<evidence type="ECO:0000313" key="6">
    <source>
        <dbReference type="EMBL" id="CAD5223015.1"/>
    </source>
</evidence>
<keyword evidence="4" id="KW-0539">Nucleus</keyword>
<dbReference type="GO" id="GO:0042273">
    <property type="term" value="P:ribosomal large subunit biogenesis"/>
    <property type="evidence" value="ECO:0007669"/>
    <property type="project" value="TreeGrafter"/>
</dbReference>
<evidence type="ECO:0000256" key="1">
    <source>
        <dbReference type="ARBA" id="ARBA00004604"/>
    </source>
</evidence>
<proteinExistence type="inferred from homology"/>
<dbReference type="InterPro" id="IPR019002">
    <property type="entry name" value="Ribosome_biogenesis_Nop16"/>
</dbReference>
<organism evidence="6 7">
    <name type="scientific">Bursaphelenchus okinawaensis</name>
    <dbReference type="NCBI Taxonomy" id="465554"/>
    <lineage>
        <taxon>Eukaryota</taxon>
        <taxon>Metazoa</taxon>
        <taxon>Ecdysozoa</taxon>
        <taxon>Nematoda</taxon>
        <taxon>Chromadorea</taxon>
        <taxon>Rhabditida</taxon>
        <taxon>Tylenchina</taxon>
        <taxon>Tylenchomorpha</taxon>
        <taxon>Aphelenchoidea</taxon>
        <taxon>Aphelenchoididae</taxon>
        <taxon>Bursaphelenchus</taxon>
    </lineage>
</organism>
<dbReference type="GO" id="GO:0005730">
    <property type="term" value="C:nucleolus"/>
    <property type="evidence" value="ECO:0007669"/>
    <property type="project" value="UniProtKB-SubCell"/>
</dbReference>
<name>A0A811L4I8_9BILA</name>
<dbReference type="AlphaFoldDB" id="A0A811L4I8"/>
<dbReference type="Pfam" id="PF09420">
    <property type="entry name" value="Nop16"/>
    <property type="match status" value="1"/>
</dbReference>
<evidence type="ECO:0000313" key="7">
    <source>
        <dbReference type="Proteomes" id="UP000614601"/>
    </source>
</evidence>
<comment type="similarity">
    <text evidence="2">Belongs to the NOP16 family.</text>
</comment>
<feature type="region of interest" description="Disordered" evidence="5">
    <location>
        <begin position="113"/>
        <end position="135"/>
    </location>
</feature>
<evidence type="ECO:0000256" key="4">
    <source>
        <dbReference type="ARBA" id="ARBA00023242"/>
    </source>
</evidence>
<dbReference type="Proteomes" id="UP000614601">
    <property type="component" value="Unassembled WGS sequence"/>
</dbReference>
<dbReference type="Proteomes" id="UP000783686">
    <property type="component" value="Unassembled WGS sequence"/>
</dbReference>
<comment type="caution">
    <text evidence="6">The sequence shown here is derived from an EMBL/GenBank/DDBJ whole genome shotgun (WGS) entry which is preliminary data.</text>
</comment>
<evidence type="ECO:0000256" key="3">
    <source>
        <dbReference type="ARBA" id="ARBA00015522"/>
    </source>
</evidence>
<comment type="subcellular location">
    <subcellularLocation>
        <location evidence="1">Nucleus</location>
        <location evidence="1">Nucleolus</location>
    </subcellularLocation>
</comment>
<accession>A0A811L4I8</accession>
<protein>
    <recommendedName>
        <fullName evidence="3">Nucleolar protein 16</fullName>
    </recommendedName>
</protein>
<dbReference type="PANTHER" id="PTHR13243:SF1">
    <property type="entry name" value="NUCLEOLAR PROTEIN 16"/>
    <property type="match status" value="1"/>
</dbReference>
<dbReference type="PANTHER" id="PTHR13243">
    <property type="entry name" value="HSPC111 PROTEIN-RELATED"/>
    <property type="match status" value="1"/>
</dbReference>
<gene>
    <name evidence="6" type="ORF">BOKJ2_LOCUS9932</name>
</gene>
<reference evidence="6" key="1">
    <citation type="submission" date="2020-09" db="EMBL/GenBank/DDBJ databases">
        <authorList>
            <person name="Kikuchi T."/>
        </authorList>
    </citation>
    <scope>NUCLEOTIDE SEQUENCE</scope>
    <source>
        <strain evidence="6">SH1</strain>
    </source>
</reference>